<dbReference type="STRING" id="1678840.ATC1_131144"/>
<dbReference type="Pfam" id="PF16158">
    <property type="entry name" value="N_BRCA1_IG"/>
    <property type="match status" value="1"/>
</dbReference>
<evidence type="ECO:0000259" key="2">
    <source>
        <dbReference type="Pfam" id="PF16158"/>
    </source>
</evidence>
<dbReference type="InterPro" id="IPR013783">
    <property type="entry name" value="Ig-like_fold"/>
</dbReference>
<dbReference type="PROSITE" id="PS51257">
    <property type="entry name" value="PROKAR_LIPOPROTEIN"/>
    <property type="match status" value="1"/>
</dbReference>
<sequence>MLNRKKIFAQCAFIIIFTVVLSACGTRATPEPTIDVNQIATNAVQTIEARATETALAKPTDTPQPTYTPVSFTPTTASLPISLPTASSGNSISSSVATLAVPAGGVTSAALPVAQPTATLASVGDKAVWADQSIADGTHYSPGESDDLIWYITNIGTTTWTTSYSLRFFTGTNFAKAGNTRYYLTQTTAPQQTASITIDFVAPTTPGEYKMSWVLSNENDSNFYIVDFTIVVD</sequence>
<keyword evidence="1" id="KW-0732">Signal</keyword>
<feature type="chain" id="PRO_5006633301" description="Nbr1 FW domain-containing protein" evidence="1">
    <location>
        <begin position="24"/>
        <end position="233"/>
    </location>
</feature>
<keyword evidence="4" id="KW-1185">Reference proteome</keyword>
<feature type="signal peptide" evidence="1">
    <location>
        <begin position="1"/>
        <end position="23"/>
    </location>
</feature>
<dbReference type="EMBL" id="DF968181">
    <property type="protein sequence ID" value="GAP41161.1"/>
    <property type="molecule type" value="Genomic_DNA"/>
</dbReference>
<dbReference type="PANTHER" id="PTHR20930">
    <property type="entry name" value="OVARIAN CARCINOMA ANTIGEN CA125-RELATED"/>
    <property type="match status" value="1"/>
</dbReference>
<proteinExistence type="predicted"/>
<organism evidence="3">
    <name type="scientific">Flexilinea flocculi</name>
    <dbReference type="NCBI Taxonomy" id="1678840"/>
    <lineage>
        <taxon>Bacteria</taxon>
        <taxon>Bacillati</taxon>
        <taxon>Chloroflexota</taxon>
        <taxon>Anaerolineae</taxon>
        <taxon>Anaerolineales</taxon>
        <taxon>Anaerolineaceae</taxon>
        <taxon>Flexilinea</taxon>
    </lineage>
</organism>
<feature type="domain" description="Nbr1 FW" evidence="2">
    <location>
        <begin position="134"/>
        <end position="224"/>
    </location>
</feature>
<evidence type="ECO:0000313" key="4">
    <source>
        <dbReference type="Proteomes" id="UP000053370"/>
    </source>
</evidence>
<dbReference type="RefSeq" id="WP_062281825.1">
    <property type="nucleotide sequence ID" value="NZ_DF968181.1"/>
</dbReference>
<evidence type="ECO:0000313" key="3">
    <source>
        <dbReference type="EMBL" id="GAP41161.1"/>
    </source>
</evidence>
<dbReference type="Gene3D" id="2.60.40.10">
    <property type="entry name" value="Immunoglobulins"/>
    <property type="match status" value="1"/>
</dbReference>
<dbReference type="Proteomes" id="UP000053370">
    <property type="component" value="Unassembled WGS sequence"/>
</dbReference>
<protein>
    <recommendedName>
        <fullName evidence="2">Nbr1 FW domain-containing protein</fullName>
    </recommendedName>
</protein>
<gene>
    <name evidence="3" type="ORF">ATC1_131144</name>
</gene>
<dbReference type="InterPro" id="IPR032350">
    <property type="entry name" value="Nbr1_FW"/>
</dbReference>
<evidence type="ECO:0000256" key="1">
    <source>
        <dbReference type="SAM" id="SignalP"/>
    </source>
</evidence>
<name>A0A0S7BWW4_9CHLR</name>
<accession>A0A0S7BWW4</accession>
<dbReference type="AlphaFoldDB" id="A0A0S7BWW4"/>
<dbReference type="PANTHER" id="PTHR20930:SF0">
    <property type="entry name" value="PROTEIN ILRUN"/>
    <property type="match status" value="1"/>
</dbReference>
<reference evidence="3" key="1">
    <citation type="journal article" date="2015" name="Genome Announc.">
        <title>Draft Genome Sequence of Anaerolineae Strain TC1, a Novel Isolate from a Methanogenic Wastewater Treatment System.</title>
        <authorList>
            <person name="Matsuura N."/>
            <person name="Tourlousse D.M."/>
            <person name="Sun L."/>
            <person name="Toyonaga M."/>
            <person name="Kuroda K."/>
            <person name="Ohashi A."/>
            <person name="Cruz R."/>
            <person name="Yamaguchi T."/>
            <person name="Sekiguchi Y."/>
        </authorList>
    </citation>
    <scope>NUCLEOTIDE SEQUENCE [LARGE SCALE GENOMIC DNA]</scope>
    <source>
        <strain evidence="3">TC1</strain>
    </source>
</reference>